<dbReference type="Pfam" id="PF07238">
    <property type="entry name" value="PilZ"/>
    <property type="match status" value="2"/>
</dbReference>
<dbReference type="Gene3D" id="2.40.10.220">
    <property type="entry name" value="predicted glycosyltransferase like domains"/>
    <property type="match status" value="1"/>
</dbReference>
<organism evidence="2 3">
    <name type="scientific">Novosphingobium mathurense</name>
    <dbReference type="NCBI Taxonomy" id="428990"/>
    <lineage>
        <taxon>Bacteria</taxon>
        <taxon>Pseudomonadati</taxon>
        <taxon>Pseudomonadota</taxon>
        <taxon>Alphaproteobacteria</taxon>
        <taxon>Sphingomonadales</taxon>
        <taxon>Sphingomonadaceae</taxon>
        <taxon>Novosphingobium</taxon>
    </lineage>
</organism>
<name>A0A1U6IXC0_9SPHN</name>
<dbReference type="EMBL" id="FVZE01000021">
    <property type="protein sequence ID" value="SLK12656.1"/>
    <property type="molecule type" value="Genomic_DNA"/>
</dbReference>
<dbReference type="RefSeq" id="WP_079732084.1">
    <property type="nucleotide sequence ID" value="NZ_FVZE01000021.1"/>
</dbReference>
<gene>
    <name evidence="2" type="ORF">SAMN06295987_1214</name>
</gene>
<dbReference type="AlphaFoldDB" id="A0A1U6IXC0"/>
<feature type="domain" description="PilZ" evidence="1">
    <location>
        <begin position="17"/>
        <end position="97"/>
    </location>
</feature>
<accession>A0A1U6IXC0</accession>
<proteinExistence type="predicted"/>
<dbReference type="GO" id="GO:0035438">
    <property type="term" value="F:cyclic-di-GMP binding"/>
    <property type="evidence" value="ECO:0007669"/>
    <property type="project" value="InterPro"/>
</dbReference>
<evidence type="ECO:0000313" key="3">
    <source>
        <dbReference type="Proteomes" id="UP000190989"/>
    </source>
</evidence>
<dbReference type="InterPro" id="IPR009875">
    <property type="entry name" value="PilZ_domain"/>
</dbReference>
<protein>
    <submittedName>
        <fullName evidence="2">PilZ domain-containing protein</fullName>
    </submittedName>
</protein>
<dbReference type="SUPFAM" id="SSF141371">
    <property type="entry name" value="PilZ domain-like"/>
    <property type="match status" value="2"/>
</dbReference>
<feature type="domain" description="PilZ" evidence="1">
    <location>
        <begin position="115"/>
        <end position="176"/>
    </location>
</feature>
<dbReference type="Proteomes" id="UP000190989">
    <property type="component" value="Unassembled WGS sequence"/>
</dbReference>
<sequence>MGRSKSDDNDYEVSKSERRDSDRTRTIYRLVQIERDGDEGLGRCRNISDGGMALRLSMPVDLNDRLSIAFSPSVKLSGKVVWLNGDECGVKFDQLIDSSQILSSTSHEGRAEGARAPRLKANVPGKVIFDDQVLQTVVLDLSQRGAKITHDGRFKHGLRVRILLDSGHEREGIVQWAKDNFAGIFLIAPFSVDDLGSIERLRSKSEGRSKDKKCS</sequence>
<evidence type="ECO:0000259" key="1">
    <source>
        <dbReference type="Pfam" id="PF07238"/>
    </source>
</evidence>
<reference evidence="3" key="1">
    <citation type="submission" date="2017-02" db="EMBL/GenBank/DDBJ databases">
        <authorList>
            <person name="Varghese N."/>
            <person name="Submissions S."/>
        </authorList>
    </citation>
    <scope>NUCLEOTIDE SEQUENCE [LARGE SCALE GENOMIC DNA]</scope>
    <source>
        <strain evidence="3">SM117</strain>
    </source>
</reference>
<keyword evidence="3" id="KW-1185">Reference proteome</keyword>
<evidence type="ECO:0000313" key="2">
    <source>
        <dbReference type="EMBL" id="SLK12656.1"/>
    </source>
</evidence>